<dbReference type="EMBL" id="CP008884">
    <property type="protein sequence ID" value="AIF49188.1"/>
    <property type="molecule type" value="Genomic_DNA"/>
</dbReference>
<dbReference type="PATRIC" id="fig|1217721.7.peg.3900"/>
<gene>
    <name evidence="1" type="ORF">HY57_19030</name>
</gene>
<dbReference type="Proteomes" id="UP000027987">
    <property type="component" value="Chromosome"/>
</dbReference>
<keyword evidence="2" id="KW-1185">Reference proteome</keyword>
<accession>A0A075KAE9</accession>
<dbReference type="AlphaFoldDB" id="A0A075KAE9"/>
<sequence length="59" mass="6201">MSAGLFLHRSLPLTVIPAKAGIQCLSLFPRLTAESRWIPAFAGMTGRKGGCKTASEGTP</sequence>
<evidence type="ECO:0000313" key="2">
    <source>
        <dbReference type="Proteomes" id="UP000027987"/>
    </source>
</evidence>
<reference evidence="1 2" key="1">
    <citation type="submission" date="2014-07" db="EMBL/GenBank/DDBJ databases">
        <title>Complete Genome Sequence of Dyella japonica Strain A8 Isolated from Malaysian Tropical Soil.</title>
        <authorList>
            <person name="Hui R.K.H."/>
            <person name="Chen J.-W."/>
            <person name="Chan K.-G."/>
            <person name="Leung F.C.C."/>
        </authorList>
    </citation>
    <scope>NUCLEOTIDE SEQUENCE [LARGE SCALE GENOMIC DNA]</scope>
    <source>
        <strain evidence="1 2">A8</strain>
    </source>
</reference>
<dbReference type="HOGENOM" id="CLU_2953040_0_0_6"/>
<evidence type="ECO:0000313" key="1">
    <source>
        <dbReference type="EMBL" id="AIF49188.1"/>
    </source>
</evidence>
<dbReference type="STRING" id="1217721.HY57_19030"/>
<proteinExistence type="predicted"/>
<organism evidence="1 2">
    <name type="scientific">Dyella japonica A8</name>
    <dbReference type="NCBI Taxonomy" id="1217721"/>
    <lineage>
        <taxon>Bacteria</taxon>
        <taxon>Pseudomonadati</taxon>
        <taxon>Pseudomonadota</taxon>
        <taxon>Gammaproteobacteria</taxon>
        <taxon>Lysobacterales</taxon>
        <taxon>Rhodanobacteraceae</taxon>
        <taxon>Dyella</taxon>
    </lineage>
</organism>
<protein>
    <submittedName>
        <fullName evidence="1">Uncharacterized protein</fullName>
    </submittedName>
</protein>
<name>A0A075KAE9_9GAMM</name>
<dbReference type="KEGG" id="dja:HY57_19030"/>